<reference evidence="3 4" key="1">
    <citation type="journal article" date="2019" name="Int. J. Syst. Evol. Microbiol.">
        <title>The Global Catalogue of Microorganisms (GCM) 10K type strain sequencing project: providing services to taxonomists for standard genome sequencing and annotation.</title>
        <authorList>
            <consortium name="The Broad Institute Genomics Platform"/>
            <consortium name="The Broad Institute Genome Sequencing Center for Infectious Disease"/>
            <person name="Wu L."/>
            <person name="Ma J."/>
        </authorList>
    </citation>
    <scope>NUCLEOTIDE SEQUENCE [LARGE SCALE GENOMIC DNA]</scope>
    <source>
        <strain evidence="3 4">JCM 11136</strain>
    </source>
</reference>
<evidence type="ECO:0000256" key="1">
    <source>
        <dbReference type="ARBA" id="ARBA00022527"/>
    </source>
</evidence>
<keyword evidence="1" id="KW-0808">Transferase</keyword>
<protein>
    <recommendedName>
        <fullName evidence="2">Histidine kinase/HSP90-like ATPase domain-containing protein</fullName>
    </recommendedName>
</protein>
<dbReference type="InterPro" id="IPR003594">
    <property type="entry name" value="HATPase_dom"/>
</dbReference>
<dbReference type="PANTHER" id="PTHR35526">
    <property type="entry name" value="ANTI-SIGMA-F FACTOR RSBW-RELATED"/>
    <property type="match status" value="1"/>
</dbReference>
<keyword evidence="4" id="KW-1185">Reference proteome</keyword>
<sequence length="143" mass="14535">MTLTLPGTEHSVRLARQCAGLTLPGVGCLPSVVADAEAVLSELAGNAIRHTASGGPHGEFSVEIWQKLRDGRAVVLVAVHDQGSAGCPVVRPVSESAEGGRGLLVVAGLAQRWGFTPAGTGCARIVWAELDAGHGHGCPAGDE</sequence>
<name>A0ABN1P2B1_9ACTN</name>
<dbReference type="Pfam" id="PF13581">
    <property type="entry name" value="HATPase_c_2"/>
    <property type="match status" value="1"/>
</dbReference>
<gene>
    <name evidence="3" type="ORF">GCM10009560_19810</name>
</gene>
<comment type="caution">
    <text evidence="3">The sequence shown here is derived from an EMBL/GenBank/DDBJ whole genome shotgun (WGS) entry which is preliminary data.</text>
</comment>
<evidence type="ECO:0000313" key="4">
    <source>
        <dbReference type="Proteomes" id="UP001501578"/>
    </source>
</evidence>
<dbReference type="InterPro" id="IPR036890">
    <property type="entry name" value="HATPase_C_sf"/>
</dbReference>
<organism evidence="3 4">
    <name type="scientific">Nonomuraea longicatena</name>
    <dbReference type="NCBI Taxonomy" id="83682"/>
    <lineage>
        <taxon>Bacteria</taxon>
        <taxon>Bacillati</taxon>
        <taxon>Actinomycetota</taxon>
        <taxon>Actinomycetes</taxon>
        <taxon>Streptosporangiales</taxon>
        <taxon>Streptosporangiaceae</taxon>
        <taxon>Nonomuraea</taxon>
    </lineage>
</organism>
<accession>A0ABN1P2B1</accession>
<dbReference type="InterPro" id="IPR050267">
    <property type="entry name" value="Anti-sigma-factor_SerPK"/>
</dbReference>
<feature type="domain" description="Histidine kinase/HSP90-like ATPase" evidence="2">
    <location>
        <begin position="8"/>
        <end position="120"/>
    </location>
</feature>
<proteinExistence type="predicted"/>
<keyword evidence="1" id="KW-0723">Serine/threonine-protein kinase</keyword>
<dbReference type="PANTHER" id="PTHR35526:SF3">
    <property type="entry name" value="ANTI-SIGMA-F FACTOR RSBW"/>
    <property type="match status" value="1"/>
</dbReference>
<dbReference type="CDD" id="cd16936">
    <property type="entry name" value="HATPase_RsbW-like"/>
    <property type="match status" value="1"/>
</dbReference>
<dbReference type="RefSeq" id="WP_343949442.1">
    <property type="nucleotide sequence ID" value="NZ_BAAAHQ010000008.1"/>
</dbReference>
<keyword evidence="1" id="KW-0418">Kinase</keyword>
<dbReference type="Gene3D" id="3.30.565.10">
    <property type="entry name" value="Histidine kinase-like ATPase, C-terminal domain"/>
    <property type="match status" value="1"/>
</dbReference>
<dbReference type="Proteomes" id="UP001501578">
    <property type="component" value="Unassembled WGS sequence"/>
</dbReference>
<evidence type="ECO:0000259" key="2">
    <source>
        <dbReference type="Pfam" id="PF13581"/>
    </source>
</evidence>
<dbReference type="EMBL" id="BAAAHQ010000008">
    <property type="protein sequence ID" value="GAA0921142.1"/>
    <property type="molecule type" value="Genomic_DNA"/>
</dbReference>
<dbReference type="SUPFAM" id="SSF55874">
    <property type="entry name" value="ATPase domain of HSP90 chaperone/DNA topoisomerase II/histidine kinase"/>
    <property type="match status" value="1"/>
</dbReference>
<evidence type="ECO:0000313" key="3">
    <source>
        <dbReference type="EMBL" id="GAA0921142.1"/>
    </source>
</evidence>